<evidence type="ECO:0000313" key="1">
    <source>
        <dbReference type="EMBL" id="KHN96016.1"/>
    </source>
</evidence>
<dbReference type="HOGENOM" id="CLU_1563211_0_0_1"/>
<proteinExistence type="predicted"/>
<gene>
    <name evidence="1" type="ORF">MAM_06121</name>
</gene>
<dbReference type="GeneID" id="63740576"/>
<keyword evidence="2" id="KW-1185">Reference proteome</keyword>
<sequence length="171" mass="18424">MAALVELPSRATRLVAQALEALSVSLYTGDCLSMLKKPTAPSATANLPSPTSSVLGPDIPPSRAIHKAGPDRLPLPVVAFDPGFARIFTCSPAKGGDSRAPGQHFLSKLATDGRRVTSLSLLMQEHVSFRIQLIHVVKLAPQGLLDDWTFRAQNENERNQMTQRSITQCLG</sequence>
<name>A0A0B2WIY9_METAS</name>
<organism evidence="1 2">
    <name type="scientific">Metarhizium album (strain ARSEF 1941)</name>
    <dbReference type="NCBI Taxonomy" id="1081103"/>
    <lineage>
        <taxon>Eukaryota</taxon>
        <taxon>Fungi</taxon>
        <taxon>Dikarya</taxon>
        <taxon>Ascomycota</taxon>
        <taxon>Pezizomycotina</taxon>
        <taxon>Sordariomycetes</taxon>
        <taxon>Hypocreomycetidae</taxon>
        <taxon>Hypocreales</taxon>
        <taxon>Clavicipitaceae</taxon>
        <taxon>Metarhizium</taxon>
    </lineage>
</organism>
<accession>A0A0B2WIY9</accession>
<reference evidence="1 2" key="1">
    <citation type="journal article" date="2014" name="Proc. Natl. Acad. Sci. U.S.A.">
        <title>Trajectory and genomic determinants of fungal-pathogen speciation and host adaptation.</title>
        <authorList>
            <person name="Hu X."/>
            <person name="Xiao G."/>
            <person name="Zheng P."/>
            <person name="Shang Y."/>
            <person name="Su Y."/>
            <person name="Zhang X."/>
            <person name="Liu X."/>
            <person name="Zhan S."/>
            <person name="St Leger R.J."/>
            <person name="Wang C."/>
        </authorList>
    </citation>
    <scope>NUCLEOTIDE SEQUENCE [LARGE SCALE GENOMIC DNA]</scope>
    <source>
        <strain evidence="1 2">ARSEF 1941</strain>
    </source>
</reference>
<evidence type="ECO:0000313" key="2">
    <source>
        <dbReference type="Proteomes" id="UP000030816"/>
    </source>
</evidence>
<protein>
    <submittedName>
        <fullName evidence="1">Uncharacterized protein</fullName>
    </submittedName>
</protein>
<dbReference type="Proteomes" id="UP000030816">
    <property type="component" value="Unassembled WGS sequence"/>
</dbReference>
<dbReference type="RefSeq" id="XP_040677082.1">
    <property type="nucleotide sequence ID" value="XM_040824919.1"/>
</dbReference>
<dbReference type="AlphaFoldDB" id="A0A0B2WIY9"/>
<comment type="caution">
    <text evidence="1">The sequence shown here is derived from an EMBL/GenBank/DDBJ whole genome shotgun (WGS) entry which is preliminary data.</text>
</comment>
<dbReference type="EMBL" id="AZHE01000018">
    <property type="protein sequence ID" value="KHN96016.1"/>
    <property type="molecule type" value="Genomic_DNA"/>
</dbReference>